<dbReference type="Pfam" id="PF01177">
    <property type="entry name" value="Asp_Glu_race"/>
    <property type="match status" value="1"/>
</dbReference>
<dbReference type="PANTHER" id="PTHR21198:SF7">
    <property type="entry name" value="ASPARTATE-GLUTAMATE RACEMASE FAMILY"/>
    <property type="match status" value="1"/>
</dbReference>
<evidence type="ECO:0000256" key="2">
    <source>
        <dbReference type="ARBA" id="ARBA00023235"/>
    </source>
</evidence>
<dbReference type="InterPro" id="IPR001920">
    <property type="entry name" value="Asp/Glu_race"/>
</dbReference>
<gene>
    <name evidence="4" type="ORF">NKI33_15290</name>
</gene>
<dbReference type="Gene3D" id="3.40.50.1860">
    <property type="match status" value="2"/>
</dbReference>
<comment type="caution">
    <text evidence="4">The sequence shown here is derived from an EMBL/GenBank/DDBJ whole genome shotgun (WGS) entry which is preliminary data.</text>
</comment>
<evidence type="ECO:0000256" key="1">
    <source>
        <dbReference type="ARBA" id="ARBA00007847"/>
    </source>
</evidence>
<protein>
    <submittedName>
        <fullName evidence="4">Amino acid racemase</fullName>
        <ecNumber evidence="4">5.1.1.-</ecNumber>
    </submittedName>
</protein>
<sequence>MIDDSIRPQLGIIGGLGPLASADFYFKLTRMTQAVRDNDHVPAVILSVPQLPDRTEAILGNHDGPLAALIAAVSTLNALGVSCIAVPCNTAHHWYDQLAANSQARILHIGDAVVAETRRSLDRGRVAILATRGTLVSGFYQDRMSAAGFGLCLPANAEFQQCVDSAISLVKAGSIADAAIETERALDIAQAAGADAALLGCTELSVVAASLNDVGGLAVIDSNAALARACLTRLGFGSQDARGLPTVSRLSGHDRSPRASPVRLAQPYG</sequence>
<keyword evidence="5" id="KW-1185">Reference proteome</keyword>
<dbReference type="EMBL" id="JAMYPJ010000019">
    <property type="protein sequence ID" value="MER8934328.1"/>
    <property type="molecule type" value="Genomic_DNA"/>
</dbReference>
<dbReference type="PANTHER" id="PTHR21198">
    <property type="entry name" value="GLUTAMATE RACEMASE"/>
    <property type="match status" value="1"/>
</dbReference>
<dbReference type="GO" id="GO:0016853">
    <property type="term" value="F:isomerase activity"/>
    <property type="evidence" value="ECO:0007669"/>
    <property type="project" value="UniProtKB-KW"/>
</dbReference>
<organism evidence="4 5">
    <name type="scientific">Mesorhizobium opportunistum</name>
    <dbReference type="NCBI Taxonomy" id="593909"/>
    <lineage>
        <taxon>Bacteria</taxon>
        <taxon>Pseudomonadati</taxon>
        <taxon>Pseudomonadota</taxon>
        <taxon>Alphaproteobacteria</taxon>
        <taxon>Hyphomicrobiales</taxon>
        <taxon>Phyllobacteriaceae</taxon>
        <taxon>Mesorhizobium</taxon>
    </lineage>
</organism>
<feature type="region of interest" description="Disordered" evidence="3">
    <location>
        <begin position="246"/>
        <end position="269"/>
    </location>
</feature>
<comment type="similarity">
    <text evidence="1">Belongs to the aspartate/glutamate racemases family.</text>
</comment>
<evidence type="ECO:0000313" key="4">
    <source>
        <dbReference type="EMBL" id="MER8934328.1"/>
    </source>
</evidence>
<dbReference type="Proteomes" id="UP001464387">
    <property type="component" value="Unassembled WGS sequence"/>
</dbReference>
<accession>A0ABV1YGM7</accession>
<dbReference type="RefSeq" id="WP_287271202.1">
    <property type="nucleotide sequence ID" value="NZ_JAMYMY010000022.1"/>
</dbReference>
<dbReference type="NCBIfam" id="TIGR00035">
    <property type="entry name" value="asp_race"/>
    <property type="match status" value="1"/>
</dbReference>
<dbReference type="EC" id="5.1.1.-" evidence="4"/>
<proteinExistence type="inferred from homology"/>
<dbReference type="InterPro" id="IPR015942">
    <property type="entry name" value="Asp/Glu/hydantoin_racemase"/>
</dbReference>
<evidence type="ECO:0000313" key="5">
    <source>
        <dbReference type="Proteomes" id="UP001464387"/>
    </source>
</evidence>
<evidence type="ECO:0000256" key="3">
    <source>
        <dbReference type="SAM" id="MobiDB-lite"/>
    </source>
</evidence>
<keyword evidence="2 4" id="KW-0413">Isomerase</keyword>
<reference evidence="4 5" key="1">
    <citation type="journal article" date="2024" name="Proc. Natl. Acad. Sci. U.S.A.">
        <title>The evolutionary genomics of adaptation to stress in wild rhizobium bacteria.</title>
        <authorList>
            <person name="Kehlet-Delgado H."/>
            <person name="Montoya A.P."/>
            <person name="Jensen K.T."/>
            <person name="Wendlandt C.E."/>
            <person name="Dexheimer C."/>
            <person name="Roberts M."/>
            <person name="Torres Martinez L."/>
            <person name="Friesen M.L."/>
            <person name="Griffitts J.S."/>
            <person name="Porter S.S."/>
        </authorList>
    </citation>
    <scope>NUCLEOTIDE SEQUENCE [LARGE SCALE GENOMIC DNA]</scope>
    <source>
        <strain evidence="4 5">M0729</strain>
    </source>
</reference>
<name>A0ABV1YGM7_9HYPH</name>
<dbReference type="InterPro" id="IPR004380">
    <property type="entry name" value="Asp_race"/>
</dbReference>
<dbReference type="SUPFAM" id="SSF53681">
    <property type="entry name" value="Aspartate/glutamate racemase"/>
    <property type="match status" value="2"/>
</dbReference>